<comment type="caution">
    <text evidence="1">The sequence shown here is derived from an EMBL/GenBank/DDBJ whole genome shotgun (WGS) entry which is preliminary data.</text>
</comment>
<dbReference type="Proteomes" id="UP000288227">
    <property type="component" value="Unassembled WGS sequence"/>
</dbReference>
<organism evidence="1 2">
    <name type="scientific">Chryseotalea sanaruensis</name>
    <dbReference type="NCBI Taxonomy" id="2482724"/>
    <lineage>
        <taxon>Bacteria</taxon>
        <taxon>Pseudomonadati</taxon>
        <taxon>Bacteroidota</taxon>
        <taxon>Cytophagia</taxon>
        <taxon>Cytophagales</taxon>
        <taxon>Chryseotaleaceae</taxon>
        <taxon>Chryseotalea</taxon>
    </lineage>
</organism>
<reference evidence="1 2" key="1">
    <citation type="submission" date="2018-11" db="EMBL/GenBank/DDBJ databases">
        <title>Chryseotalea sanarue gen. nov., sp., nov., a member of the family Cytophagaceae, isolated from a brackish lake in Hamamatsu Japan.</title>
        <authorList>
            <person name="Maejima Y."/>
            <person name="Iino T."/>
            <person name="Muraguchi Y."/>
            <person name="Fukuda K."/>
            <person name="Ohkuma M."/>
            <person name="Moriuchi R."/>
            <person name="Dohra H."/>
            <person name="Kimbara K."/>
            <person name="Shintani M."/>
        </authorList>
    </citation>
    <scope>NUCLEOTIDE SEQUENCE [LARGE SCALE GENOMIC DNA]</scope>
    <source>
        <strain evidence="1 2">Ys</strain>
    </source>
</reference>
<accession>A0A401UF45</accession>
<dbReference type="EMBL" id="BHXQ01000008">
    <property type="protein sequence ID" value="GCC53528.1"/>
    <property type="molecule type" value="Genomic_DNA"/>
</dbReference>
<proteinExistence type="predicted"/>
<gene>
    <name evidence="1" type="ORF">SanaruYs_37730</name>
</gene>
<evidence type="ECO:0000313" key="2">
    <source>
        <dbReference type="Proteomes" id="UP000288227"/>
    </source>
</evidence>
<dbReference type="AlphaFoldDB" id="A0A401UF45"/>
<evidence type="ECO:0000313" key="1">
    <source>
        <dbReference type="EMBL" id="GCC53528.1"/>
    </source>
</evidence>
<sequence>MAEAKESYFIANYINTYGSPEYMKAAYAFTQATKPFIPKGAFLGIAGAKIGLLKGITYFMKVNFKACNTEEEAIKFLTD</sequence>
<name>A0A401UF45_9BACT</name>
<dbReference type="RefSeq" id="WP_127124177.1">
    <property type="nucleotide sequence ID" value="NZ_BHXQ01000008.1"/>
</dbReference>
<protein>
    <submittedName>
        <fullName evidence="1">Uncharacterized protein</fullName>
    </submittedName>
</protein>
<keyword evidence="2" id="KW-1185">Reference proteome</keyword>